<sequence>MHRKFIALIVSTAIIFTGFSASRARAADAKDILGGLAAIALIGAAVHQYKKNQDRERDNYVARRDDHRPHHHAHQPHHKQHYKRHHKPHHVRPLPDRVARYDLPQRCLRRFEGYAGNHPLLGPGCLQKHYKYANQLPQACKVGFWNGDRVRHAYEPRCLRQQGYRVVYRD</sequence>
<feature type="signal peptide" evidence="2">
    <location>
        <begin position="1"/>
        <end position="26"/>
    </location>
</feature>
<keyword evidence="2" id="KW-0732">Signal</keyword>
<dbReference type="RefSeq" id="WP_138844737.1">
    <property type="nucleotide sequence ID" value="NZ_VCPD01000007.1"/>
</dbReference>
<protein>
    <submittedName>
        <fullName evidence="3">Uncharacterized protein</fullName>
    </submittedName>
</protein>
<dbReference type="EMBL" id="VCPD01000007">
    <property type="protein sequence ID" value="TMV04910.1"/>
    <property type="molecule type" value="Genomic_DNA"/>
</dbReference>
<gene>
    <name evidence="3" type="ORF">FGK63_17680</name>
</gene>
<evidence type="ECO:0000313" key="4">
    <source>
        <dbReference type="Proteomes" id="UP001193035"/>
    </source>
</evidence>
<proteinExistence type="predicted"/>
<organism evidence="3 4">
    <name type="scientific">Ruegeria sediminis</name>
    <dbReference type="NCBI Taxonomy" id="2583820"/>
    <lineage>
        <taxon>Bacteria</taxon>
        <taxon>Pseudomonadati</taxon>
        <taxon>Pseudomonadota</taxon>
        <taxon>Alphaproteobacteria</taxon>
        <taxon>Rhodobacterales</taxon>
        <taxon>Roseobacteraceae</taxon>
        <taxon>Ruegeria</taxon>
    </lineage>
</organism>
<evidence type="ECO:0000256" key="2">
    <source>
        <dbReference type="SAM" id="SignalP"/>
    </source>
</evidence>
<name>A0ABY2WTQ9_9RHOB</name>
<feature type="compositionally biased region" description="Basic residues" evidence="1">
    <location>
        <begin position="69"/>
        <end position="90"/>
    </location>
</feature>
<accession>A0ABY2WTQ9</accession>
<comment type="caution">
    <text evidence="3">The sequence shown here is derived from an EMBL/GenBank/DDBJ whole genome shotgun (WGS) entry which is preliminary data.</text>
</comment>
<keyword evidence="4" id="KW-1185">Reference proteome</keyword>
<dbReference type="Proteomes" id="UP001193035">
    <property type="component" value="Unassembled WGS sequence"/>
</dbReference>
<reference evidence="3 4" key="1">
    <citation type="submission" date="2019-05" db="EMBL/GenBank/DDBJ databases">
        <title>Ruegeria sp. nov., isolated from tidal flat.</title>
        <authorList>
            <person name="Kim W."/>
        </authorList>
    </citation>
    <scope>NUCLEOTIDE SEQUENCE [LARGE SCALE GENOMIC DNA]</scope>
    <source>
        <strain evidence="3 4">CAU 1488</strain>
    </source>
</reference>
<evidence type="ECO:0000313" key="3">
    <source>
        <dbReference type="EMBL" id="TMV04910.1"/>
    </source>
</evidence>
<feature type="region of interest" description="Disordered" evidence="1">
    <location>
        <begin position="66"/>
        <end position="90"/>
    </location>
</feature>
<feature type="chain" id="PRO_5046288320" evidence="2">
    <location>
        <begin position="27"/>
        <end position="170"/>
    </location>
</feature>
<evidence type="ECO:0000256" key="1">
    <source>
        <dbReference type="SAM" id="MobiDB-lite"/>
    </source>
</evidence>